<dbReference type="OrthoDB" id="515401at2759"/>
<feature type="compositionally biased region" description="Low complexity" evidence="1">
    <location>
        <begin position="636"/>
        <end position="645"/>
    </location>
</feature>
<feature type="compositionally biased region" description="Gly residues" evidence="1">
    <location>
        <begin position="1127"/>
        <end position="1136"/>
    </location>
</feature>
<feature type="compositionally biased region" description="Low complexity" evidence="1">
    <location>
        <begin position="107"/>
        <end position="126"/>
    </location>
</feature>
<feature type="region of interest" description="Disordered" evidence="1">
    <location>
        <begin position="884"/>
        <end position="950"/>
    </location>
</feature>
<name>A0A8H5G6P2_9AGAR</name>
<dbReference type="Pfam" id="PF08550">
    <property type="entry name" value="GATA_AreA"/>
    <property type="match status" value="1"/>
</dbReference>
<reference evidence="4 5" key="1">
    <citation type="journal article" date="2020" name="ISME J.">
        <title>Uncovering the hidden diversity of litter-decomposition mechanisms in mushroom-forming fungi.</title>
        <authorList>
            <person name="Floudas D."/>
            <person name="Bentzer J."/>
            <person name="Ahren D."/>
            <person name="Johansson T."/>
            <person name="Persson P."/>
            <person name="Tunlid A."/>
        </authorList>
    </citation>
    <scope>NUCLEOTIDE SEQUENCE [LARGE SCALE GENOMIC DNA]</scope>
    <source>
        <strain evidence="4 5">CBS 146.42</strain>
    </source>
</reference>
<feature type="compositionally biased region" description="Polar residues" evidence="1">
    <location>
        <begin position="516"/>
        <end position="531"/>
    </location>
</feature>
<feature type="compositionally biased region" description="Basic and acidic residues" evidence="1">
    <location>
        <begin position="362"/>
        <end position="373"/>
    </location>
</feature>
<feature type="compositionally biased region" description="Basic residues" evidence="1">
    <location>
        <begin position="127"/>
        <end position="137"/>
    </location>
</feature>
<dbReference type="Proteomes" id="UP000559027">
    <property type="component" value="Unassembled WGS sequence"/>
</dbReference>
<feature type="region of interest" description="Disordered" evidence="1">
    <location>
        <begin position="1317"/>
        <end position="1345"/>
    </location>
</feature>
<dbReference type="PANTHER" id="PTHR28014">
    <property type="entry name" value="NEGATIVE REGULATOR OF RAS-CAMP PATHWAY"/>
    <property type="match status" value="1"/>
</dbReference>
<keyword evidence="5" id="KW-1185">Reference proteome</keyword>
<feature type="region of interest" description="Disordered" evidence="1">
    <location>
        <begin position="83"/>
        <end position="138"/>
    </location>
</feature>
<feature type="compositionally biased region" description="Acidic residues" evidence="1">
    <location>
        <begin position="1331"/>
        <end position="1345"/>
    </location>
</feature>
<feature type="compositionally biased region" description="Polar residues" evidence="1">
    <location>
        <begin position="1214"/>
        <end position="1236"/>
    </location>
</feature>
<feature type="region of interest" description="Disordered" evidence="1">
    <location>
        <begin position="568"/>
        <end position="645"/>
    </location>
</feature>
<dbReference type="InterPro" id="IPR013860">
    <property type="entry name" value="AreA_GATA"/>
</dbReference>
<feature type="compositionally biased region" description="Low complexity" evidence="1">
    <location>
        <begin position="972"/>
        <end position="983"/>
    </location>
</feature>
<evidence type="ECO:0000259" key="2">
    <source>
        <dbReference type="Pfam" id="PF08550"/>
    </source>
</evidence>
<evidence type="ECO:0008006" key="6">
    <source>
        <dbReference type="Google" id="ProtNLM"/>
    </source>
</evidence>
<feature type="region of interest" description="Disordered" evidence="1">
    <location>
        <begin position="516"/>
        <end position="549"/>
    </location>
</feature>
<comment type="caution">
    <text evidence="4">The sequence shown here is derived from an EMBL/GenBank/DDBJ whole genome shotgun (WGS) entry which is preliminary data.</text>
</comment>
<feature type="compositionally biased region" description="Polar residues" evidence="1">
    <location>
        <begin position="375"/>
        <end position="388"/>
    </location>
</feature>
<evidence type="ECO:0000259" key="3">
    <source>
        <dbReference type="Pfam" id="PF11702"/>
    </source>
</evidence>
<feature type="compositionally biased region" description="Basic residues" evidence="1">
    <location>
        <begin position="625"/>
        <end position="635"/>
    </location>
</feature>
<dbReference type="GO" id="GO:0031930">
    <property type="term" value="P:mitochondria-nucleus signaling pathway"/>
    <property type="evidence" value="ECO:0007669"/>
    <property type="project" value="TreeGrafter"/>
</dbReference>
<dbReference type="GO" id="GO:0006808">
    <property type="term" value="P:regulation of nitrogen utilization"/>
    <property type="evidence" value="ECO:0007669"/>
    <property type="project" value="TreeGrafter"/>
</dbReference>
<evidence type="ECO:0000313" key="5">
    <source>
        <dbReference type="Proteomes" id="UP000559027"/>
    </source>
</evidence>
<dbReference type="InterPro" id="IPR021711">
    <property type="entry name" value="DUF3295"/>
</dbReference>
<feature type="region of interest" description="Disordered" evidence="1">
    <location>
        <begin position="1176"/>
        <end position="1238"/>
    </location>
</feature>
<dbReference type="InterPro" id="IPR053043">
    <property type="entry name" value="Ras-cAMP_regulatory"/>
</dbReference>
<feature type="region of interest" description="Disordered" evidence="1">
    <location>
        <begin position="427"/>
        <end position="454"/>
    </location>
</feature>
<feature type="region of interest" description="Disordered" evidence="1">
    <location>
        <begin position="972"/>
        <end position="1019"/>
    </location>
</feature>
<dbReference type="GO" id="GO:0000122">
    <property type="term" value="P:negative regulation of transcription by RNA polymerase II"/>
    <property type="evidence" value="ECO:0007669"/>
    <property type="project" value="TreeGrafter"/>
</dbReference>
<dbReference type="GO" id="GO:0005737">
    <property type="term" value="C:cytoplasm"/>
    <property type="evidence" value="ECO:0007669"/>
    <property type="project" value="TreeGrafter"/>
</dbReference>
<feature type="compositionally biased region" description="Low complexity" evidence="1">
    <location>
        <begin position="1035"/>
        <end position="1053"/>
    </location>
</feature>
<feature type="region of interest" description="Disordered" evidence="1">
    <location>
        <begin position="1482"/>
        <end position="1502"/>
    </location>
</feature>
<evidence type="ECO:0000313" key="4">
    <source>
        <dbReference type="EMBL" id="KAF5359358.1"/>
    </source>
</evidence>
<feature type="region of interest" description="Disordered" evidence="1">
    <location>
        <begin position="1122"/>
        <end position="1156"/>
    </location>
</feature>
<feature type="compositionally biased region" description="Pro residues" evidence="1">
    <location>
        <begin position="84"/>
        <end position="94"/>
    </location>
</feature>
<feature type="compositionally biased region" description="Low complexity" evidence="1">
    <location>
        <begin position="842"/>
        <end position="864"/>
    </location>
</feature>
<feature type="compositionally biased region" description="Basic and acidic residues" evidence="1">
    <location>
        <begin position="1486"/>
        <end position="1499"/>
    </location>
</feature>
<sequence length="1521" mass="160398">MHQSQLPRPVLTVAADVVRQLEGEDALPLLWTLFSKCKESLKDGRRLENISWRLWHKALTGTGFVLDDPLSGEVVIVNEKTYRPPTPEEIPQLPPITSTDASSAHGLNHPVHSSPLSLSPTPSSLSSRRRNSHRRASSTHVVSVGQVLCELLPTATLPSLSAPVPITPSTLCNLVFSPTPQSGDPRLLPSISLPLSSPLSHLTARTPAMTLTAMKDREVGEVPSNTSLPTPEAEHVESDCSLAPVLSSSSSSKNAIDHSTITMPPIITTNHSSVLPQDKDTTTSACLPPPPRLVVVNPTPNLTPHPTPPATPVTQQPVASHVKQNGSEASLDPTPSLLRVPGREALARTKTGAQENSRLRLAIHEPEGKEEAQAARTSNIEPASSPSQGKIDISAIINTGPGTRTRPDRVIIGMPPSLSFTLMNGSSNRLQQSHSISSASDSTTTISHPSRSSSAITVTTTCTSTTATTTTTTDLGCSKTKAQALPLLSDKRPSLASGGSGSGSVDVSLSVVGTTAGSQVTDLSPTKGSENGLSGDTGTGTLGTPEEERVQSALMTAPPTVSSLILTPDPPVMIHSSPQQLPPSPVTQTSSPPPHRRANSSSGLSGTGMGAATHRSRTAMVVGGRKGKSKSKSRTRMSASREGSSTVLVGAGVGVPAPAPAALVMTRANSTNAATAAYTAHNALNANANTQHHHANGRSTHISGNSRQATARNRIVGGGGAGGGRRPTALSRKQSTTSIHAHQAHHHYQQLVKESAEGVKRAVVSTMMFNIGSGSEEGTKSTKSTGSGSLVVVVRNGKGEVVVKSPEVMESLRESKGKEKEKEVVVESTGKAKVTPATGTNAKPKSPNATKKPSASSSSSASLAVPPRVEATLADPLLPNNTTSRRIVVTSSDEYEDDEDEDFETETESWTGTESNNGAGAGAGAGDAQVNGKGKSHVGAEQQRKQQEQAQMQVQLQQQQQQRQQQQLAQAQAQAQAQVAPPQVQRPPPLTRNHSHNPGGNRTGHHTHKQALTRAQLQHQQRMLLAAEHHQQQRAAATTTANAATTAGAAPAAPEDNKWKEDLFVKLPKSSFQDLAEIARTRSVGLLSQLLNPDPRGLPVDHPYRRGFSSGMIQPLRPFTPLRHGASDGGGTGGAGVVPQQGPQYQQLGGGRVPPVQVGESRVPVVVDPVRLPQAHAPPLAPAPPPIPAPASAVQPSLQPQPQPVPQRQSRLQEASTTESKGAQQGQHSRTASRTYQLPKRLAALKNPAVMGGGAAKTPVATAVMSELRVGSVNGTKQVTTGGPVTGVSDVGVKVSGGGVGVSVNGSGSVVGVGVASKGRYKPKAPPPETVMEDTSDEDGEDEDNRLDLSKSVAQEKLKALLEAKKLRKSATAQVADLQQQGYQQAEQQAQVGVDGGQPVEPISIPPPRLYYPYNLPPPNPPTTPRTTRRKMLAVEIPESLRRNLLWERQVSQAHPRGLKRSASSGDVQVKGWEIPNVVKLTPKGLRSEPEDEQKERTRESRRRYLARTRSWLFEYHVAGW</sequence>
<feature type="compositionally biased region" description="Pro residues" evidence="1">
    <location>
        <begin position="301"/>
        <end position="311"/>
    </location>
</feature>
<feature type="compositionally biased region" description="Low complexity" evidence="1">
    <location>
        <begin position="1137"/>
        <end position="1147"/>
    </location>
</feature>
<organism evidence="4 5">
    <name type="scientific">Leucocoprinus leucothites</name>
    <dbReference type="NCBI Taxonomy" id="201217"/>
    <lineage>
        <taxon>Eukaryota</taxon>
        <taxon>Fungi</taxon>
        <taxon>Dikarya</taxon>
        <taxon>Basidiomycota</taxon>
        <taxon>Agaricomycotina</taxon>
        <taxon>Agaricomycetes</taxon>
        <taxon>Agaricomycetidae</taxon>
        <taxon>Agaricales</taxon>
        <taxon>Agaricineae</taxon>
        <taxon>Agaricaceae</taxon>
        <taxon>Leucocoprinus</taxon>
    </lineage>
</organism>
<feature type="compositionally biased region" description="Pro residues" evidence="1">
    <location>
        <begin position="1179"/>
        <end position="1189"/>
    </location>
</feature>
<evidence type="ECO:0000256" key="1">
    <source>
        <dbReference type="SAM" id="MobiDB-lite"/>
    </source>
</evidence>
<feature type="compositionally biased region" description="Basic and acidic residues" evidence="1">
    <location>
        <begin position="810"/>
        <end position="825"/>
    </location>
</feature>
<gene>
    <name evidence="4" type="ORF">D9756_003596</name>
</gene>
<accession>A0A8H5G6P2</accession>
<dbReference type="EMBL" id="JAACJO010000004">
    <property type="protein sequence ID" value="KAF5359358.1"/>
    <property type="molecule type" value="Genomic_DNA"/>
</dbReference>
<dbReference type="PANTHER" id="PTHR28014:SF1">
    <property type="entry name" value="NEGATIVE REGULATOR OF RAS-CAMP PATHWAY"/>
    <property type="match status" value="1"/>
</dbReference>
<feature type="compositionally biased region" description="Acidic residues" evidence="1">
    <location>
        <begin position="893"/>
        <end position="907"/>
    </location>
</feature>
<feature type="domain" description="Nitrogen regulatory protein areA GATA-like" evidence="2">
    <location>
        <begin position="30"/>
        <end position="57"/>
    </location>
</feature>
<protein>
    <recommendedName>
        <fullName evidence="6">Nitrogen regulatory protein areA GATA-like domain-containing protein</fullName>
    </recommendedName>
</protein>
<feature type="compositionally biased region" description="Low complexity" evidence="1">
    <location>
        <begin position="433"/>
        <end position="448"/>
    </location>
</feature>
<feature type="region of interest" description="Disordered" evidence="1">
    <location>
        <begin position="808"/>
        <end position="864"/>
    </location>
</feature>
<proteinExistence type="predicted"/>
<dbReference type="Pfam" id="PF11702">
    <property type="entry name" value="DUF3295"/>
    <property type="match status" value="1"/>
</dbReference>
<feature type="domain" description="DUF3295" evidence="3">
    <location>
        <begin position="1422"/>
        <end position="1521"/>
    </location>
</feature>
<feature type="region of interest" description="Disordered" evidence="1">
    <location>
        <begin position="1032"/>
        <end position="1055"/>
    </location>
</feature>
<feature type="region of interest" description="Disordered" evidence="1">
    <location>
        <begin position="270"/>
        <end position="392"/>
    </location>
</feature>